<dbReference type="PROSITE" id="PS51371">
    <property type="entry name" value="CBS"/>
    <property type="match status" value="2"/>
</dbReference>
<evidence type="ECO:0000313" key="4">
    <source>
        <dbReference type="EMBL" id="MFC4061596.1"/>
    </source>
</evidence>
<protein>
    <submittedName>
        <fullName evidence="4">CBS domain-containing protein</fullName>
    </submittedName>
</protein>
<dbReference type="InterPro" id="IPR000644">
    <property type="entry name" value="CBS_dom"/>
</dbReference>
<dbReference type="RefSeq" id="WP_377291931.1">
    <property type="nucleotide sequence ID" value="NZ_JBHSBM010000031.1"/>
</dbReference>
<gene>
    <name evidence="4" type="ORF">ACFOWE_25125</name>
</gene>
<evidence type="ECO:0000256" key="1">
    <source>
        <dbReference type="ARBA" id="ARBA00023122"/>
    </source>
</evidence>
<dbReference type="InterPro" id="IPR046342">
    <property type="entry name" value="CBS_dom_sf"/>
</dbReference>
<name>A0ABV8IBQ6_9ACTN</name>
<organism evidence="4 5">
    <name type="scientific">Planomonospora corallina</name>
    <dbReference type="NCBI Taxonomy" id="1806052"/>
    <lineage>
        <taxon>Bacteria</taxon>
        <taxon>Bacillati</taxon>
        <taxon>Actinomycetota</taxon>
        <taxon>Actinomycetes</taxon>
        <taxon>Streptosporangiales</taxon>
        <taxon>Streptosporangiaceae</taxon>
        <taxon>Planomonospora</taxon>
    </lineage>
</organism>
<keyword evidence="5" id="KW-1185">Reference proteome</keyword>
<dbReference type="Gene3D" id="3.30.1340.30">
    <property type="match status" value="1"/>
</dbReference>
<reference evidence="5" key="1">
    <citation type="journal article" date="2019" name="Int. J. Syst. Evol. Microbiol.">
        <title>The Global Catalogue of Microorganisms (GCM) 10K type strain sequencing project: providing services to taxonomists for standard genome sequencing and annotation.</title>
        <authorList>
            <consortium name="The Broad Institute Genomics Platform"/>
            <consortium name="The Broad Institute Genome Sequencing Center for Infectious Disease"/>
            <person name="Wu L."/>
            <person name="Ma J."/>
        </authorList>
    </citation>
    <scope>NUCLEOTIDE SEQUENCE [LARGE SCALE GENOMIC DNA]</scope>
    <source>
        <strain evidence="5">TBRC 4489</strain>
    </source>
</reference>
<dbReference type="Proteomes" id="UP001595850">
    <property type="component" value="Unassembled WGS sequence"/>
</dbReference>
<keyword evidence="1 2" id="KW-0129">CBS domain</keyword>
<feature type="domain" description="CBS" evidence="3">
    <location>
        <begin position="7"/>
        <end position="64"/>
    </location>
</feature>
<dbReference type="SUPFAM" id="SSF54631">
    <property type="entry name" value="CBS-domain pair"/>
    <property type="match status" value="1"/>
</dbReference>
<dbReference type="Gene3D" id="3.10.580.10">
    <property type="entry name" value="CBS-domain"/>
    <property type="match status" value="1"/>
</dbReference>
<comment type="caution">
    <text evidence="4">The sequence shown here is derived from an EMBL/GenBank/DDBJ whole genome shotgun (WGS) entry which is preliminary data.</text>
</comment>
<evidence type="ECO:0000256" key="2">
    <source>
        <dbReference type="PROSITE-ProRule" id="PRU00703"/>
    </source>
</evidence>
<dbReference type="CDD" id="cd04586">
    <property type="entry name" value="CBS_pair_BON_assoc"/>
    <property type="match status" value="1"/>
</dbReference>
<accession>A0ABV8IBQ6</accession>
<evidence type="ECO:0000259" key="3">
    <source>
        <dbReference type="PROSITE" id="PS51371"/>
    </source>
</evidence>
<evidence type="ECO:0000313" key="5">
    <source>
        <dbReference type="Proteomes" id="UP001595850"/>
    </source>
</evidence>
<dbReference type="PANTHER" id="PTHR43080:SF29">
    <property type="entry name" value="OS02G0818000 PROTEIN"/>
    <property type="match status" value="1"/>
</dbReference>
<proteinExistence type="predicted"/>
<dbReference type="PANTHER" id="PTHR43080">
    <property type="entry name" value="CBS DOMAIN-CONTAINING PROTEIN CBSX3, MITOCHONDRIAL"/>
    <property type="match status" value="1"/>
</dbReference>
<dbReference type="Pfam" id="PF00571">
    <property type="entry name" value="CBS"/>
    <property type="match status" value="2"/>
</dbReference>
<feature type="domain" description="CBS" evidence="3">
    <location>
        <begin position="89"/>
        <end position="147"/>
    </location>
</feature>
<dbReference type="SMART" id="SM00116">
    <property type="entry name" value="CBS"/>
    <property type="match status" value="2"/>
</dbReference>
<dbReference type="InterPro" id="IPR051257">
    <property type="entry name" value="Diverse_CBS-Domain"/>
</dbReference>
<sequence length="222" mass="23998">MKVKDVMGTAAVAVRPGMPFADLVAVMRSLETSAVVVVDEERRPLGVVSEDDLLLKEIDPPAPAGSLFEGRARRREHRKAAGATAAELMTAPAITVTEATPVRDAARLMHDHRVKQLPVIDALTGRVAGTVRQGDLLKIFSRPAGEIDREITAVCERLHVSREWMDVAVEAGVVTLTGRIGFHSQILPLVAAIRAIDGVLAVQEDLGHEADDLIRIPPLYLM</sequence>
<dbReference type="EMBL" id="JBHSBM010000031">
    <property type="protein sequence ID" value="MFC4061596.1"/>
    <property type="molecule type" value="Genomic_DNA"/>
</dbReference>